<dbReference type="Pfam" id="PF07479">
    <property type="entry name" value="NAD_Gly3P_dh_C"/>
    <property type="match status" value="1"/>
</dbReference>
<feature type="binding site" evidence="7">
    <location>
        <position position="250"/>
    </location>
    <ligand>
        <name>sn-glycerol 3-phosphate</name>
        <dbReference type="ChEBI" id="CHEBI:57597"/>
    </ligand>
</feature>
<dbReference type="EMBL" id="JAEKJA010000027">
    <property type="protein sequence ID" value="MBJ3778391.1"/>
    <property type="molecule type" value="Genomic_DNA"/>
</dbReference>
<dbReference type="HAMAP" id="MF_00394">
    <property type="entry name" value="NAD_Glyc3P_dehydrog"/>
    <property type="match status" value="1"/>
</dbReference>
<comment type="catalytic activity">
    <reaction evidence="7">
        <text>sn-glycerol 3-phosphate + NAD(+) = dihydroxyacetone phosphate + NADH + H(+)</text>
        <dbReference type="Rhea" id="RHEA:11092"/>
        <dbReference type="ChEBI" id="CHEBI:15378"/>
        <dbReference type="ChEBI" id="CHEBI:57540"/>
        <dbReference type="ChEBI" id="CHEBI:57597"/>
        <dbReference type="ChEBI" id="CHEBI:57642"/>
        <dbReference type="ChEBI" id="CHEBI:57945"/>
        <dbReference type="EC" id="1.1.1.94"/>
    </reaction>
</comment>
<organism evidence="15 16">
    <name type="scientific">Acuticoccus mangrovi</name>
    <dbReference type="NCBI Taxonomy" id="2796142"/>
    <lineage>
        <taxon>Bacteria</taxon>
        <taxon>Pseudomonadati</taxon>
        <taxon>Pseudomonadota</taxon>
        <taxon>Alphaproteobacteria</taxon>
        <taxon>Hyphomicrobiales</taxon>
        <taxon>Amorphaceae</taxon>
        <taxon>Acuticoccus</taxon>
    </lineage>
</organism>
<protein>
    <recommendedName>
        <fullName evidence="7">Glycerol-3-phosphate dehydrogenase [NAD(P)+]</fullName>
        <ecNumber evidence="7">1.1.1.94</ecNumber>
    </recommendedName>
    <alternativeName>
        <fullName evidence="7">NAD(P)(+)-dependent glycerol-3-phosphate dehydrogenase</fullName>
    </alternativeName>
    <alternativeName>
        <fullName evidence="7">NAD(P)H-dependent dihydroxyacetone-phosphate reductase</fullName>
    </alternativeName>
</protein>
<evidence type="ECO:0000259" key="13">
    <source>
        <dbReference type="Pfam" id="PF01210"/>
    </source>
</evidence>
<dbReference type="NCBIfam" id="NF000940">
    <property type="entry name" value="PRK00094.1-2"/>
    <property type="match status" value="1"/>
</dbReference>
<dbReference type="EC" id="1.1.1.94" evidence="7"/>
<evidence type="ECO:0000313" key="16">
    <source>
        <dbReference type="Proteomes" id="UP000609531"/>
    </source>
</evidence>
<dbReference type="GO" id="GO:0051287">
    <property type="term" value="F:NAD binding"/>
    <property type="evidence" value="ECO:0007669"/>
    <property type="project" value="InterPro"/>
</dbReference>
<dbReference type="PROSITE" id="PS00957">
    <property type="entry name" value="NAD_G3PDH"/>
    <property type="match status" value="1"/>
</dbReference>
<evidence type="ECO:0000256" key="10">
    <source>
        <dbReference type="PIRSR" id="PIRSR000114-3"/>
    </source>
</evidence>
<feature type="binding site" evidence="9">
    <location>
        <begin position="250"/>
        <end position="251"/>
    </location>
    <ligand>
        <name>substrate</name>
    </ligand>
</feature>
<keyword evidence="7 10" id="KW-0520">NAD</keyword>
<evidence type="ECO:0000256" key="11">
    <source>
        <dbReference type="RuleBase" id="RU000437"/>
    </source>
</evidence>
<feature type="binding site" evidence="10">
    <location>
        <position position="135"/>
    </location>
    <ligand>
        <name>NAD(+)</name>
        <dbReference type="ChEBI" id="CHEBI:57540"/>
    </ligand>
</feature>
<evidence type="ECO:0000256" key="7">
    <source>
        <dbReference type="HAMAP-Rule" id="MF_00394"/>
    </source>
</evidence>
<comment type="subcellular location">
    <subcellularLocation>
        <location evidence="7">Cytoplasm</location>
    </subcellularLocation>
</comment>
<dbReference type="InterPro" id="IPR013328">
    <property type="entry name" value="6PGD_dom2"/>
</dbReference>
<keyword evidence="16" id="KW-1185">Reference proteome</keyword>
<feature type="domain" description="Glycerol-3-phosphate dehydrogenase NAD-dependent C-terminal" evidence="14">
    <location>
        <begin position="175"/>
        <end position="309"/>
    </location>
</feature>
<dbReference type="SUPFAM" id="SSF51735">
    <property type="entry name" value="NAD(P)-binding Rossmann-fold domains"/>
    <property type="match status" value="1"/>
</dbReference>
<dbReference type="Pfam" id="PF01210">
    <property type="entry name" value="NAD_Gly3P_dh_N"/>
    <property type="match status" value="1"/>
</dbReference>
<feature type="binding site" evidence="7">
    <location>
        <position position="186"/>
    </location>
    <ligand>
        <name>sn-glycerol 3-phosphate</name>
        <dbReference type="ChEBI" id="CHEBI:57597"/>
    </ligand>
</feature>
<dbReference type="GO" id="GO:0046168">
    <property type="term" value="P:glycerol-3-phosphate catabolic process"/>
    <property type="evidence" value="ECO:0007669"/>
    <property type="project" value="InterPro"/>
</dbReference>
<comment type="similarity">
    <text evidence="1 7 11">Belongs to the NAD-dependent glycerol-3-phosphate dehydrogenase family.</text>
</comment>
<keyword evidence="7" id="KW-0963">Cytoplasm</keyword>
<proteinExistence type="inferred from homology"/>
<dbReference type="Proteomes" id="UP000609531">
    <property type="component" value="Unassembled WGS sequence"/>
</dbReference>
<reference evidence="15" key="1">
    <citation type="submission" date="2020-12" db="EMBL/GenBank/DDBJ databases">
        <title>Bacterial taxonomy.</title>
        <authorList>
            <person name="Pan X."/>
        </authorList>
    </citation>
    <scope>NUCLEOTIDE SEQUENCE</scope>
    <source>
        <strain evidence="15">B2012</strain>
    </source>
</reference>
<comment type="caution">
    <text evidence="7">Lacks conserved residue(s) required for the propagation of feature annotation.</text>
</comment>
<comment type="catalytic activity">
    <reaction evidence="7 12">
        <text>sn-glycerol 3-phosphate + NADP(+) = dihydroxyacetone phosphate + NADPH + H(+)</text>
        <dbReference type="Rhea" id="RHEA:11096"/>
        <dbReference type="ChEBI" id="CHEBI:15378"/>
        <dbReference type="ChEBI" id="CHEBI:57597"/>
        <dbReference type="ChEBI" id="CHEBI:57642"/>
        <dbReference type="ChEBI" id="CHEBI:57783"/>
        <dbReference type="ChEBI" id="CHEBI:58349"/>
        <dbReference type="EC" id="1.1.1.94"/>
    </reaction>
</comment>
<dbReference type="InterPro" id="IPR036291">
    <property type="entry name" value="NAD(P)-bd_dom_sf"/>
</dbReference>
<feature type="active site" description="Proton acceptor" evidence="7 8">
    <location>
        <position position="186"/>
    </location>
</feature>
<keyword evidence="2 7" id="KW-0444">Lipid biosynthesis</keyword>
<dbReference type="InterPro" id="IPR011128">
    <property type="entry name" value="G3P_DH_NAD-dep_N"/>
</dbReference>
<feature type="binding site" evidence="10">
    <location>
        <begin position="8"/>
        <end position="13"/>
    </location>
    <ligand>
        <name>NAD(+)</name>
        <dbReference type="ChEBI" id="CHEBI:57540"/>
    </ligand>
</feature>
<dbReference type="SUPFAM" id="SSF48179">
    <property type="entry name" value="6-phosphogluconate dehydrogenase C-terminal domain-like"/>
    <property type="match status" value="1"/>
</dbReference>
<evidence type="ECO:0000256" key="8">
    <source>
        <dbReference type="PIRSR" id="PIRSR000114-1"/>
    </source>
</evidence>
<feature type="binding site" evidence="7">
    <location>
        <position position="12"/>
    </location>
    <ligand>
        <name>NADPH</name>
        <dbReference type="ChEBI" id="CHEBI:57783"/>
    </ligand>
</feature>
<dbReference type="GO" id="GO:0047952">
    <property type="term" value="F:glycerol-3-phosphate dehydrogenase [NAD(P)+] activity"/>
    <property type="evidence" value="ECO:0007669"/>
    <property type="project" value="UniProtKB-UniRule"/>
</dbReference>
<feature type="binding site" evidence="7">
    <location>
        <position position="103"/>
    </location>
    <ligand>
        <name>sn-glycerol 3-phosphate</name>
        <dbReference type="ChEBI" id="CHEBI:57597"/>
    </ligand>
</feature>
<name>A0A934MJK1_9HYPH</name>
<dbReference type="GO" id="GO:0046167">
    <property type="term" value="P:glycerol-3-phosphate biosynthetic process"/>
    <property type="evidence" value="ECO:0007669"/>
    <property type="project" value="UniProtKB-UniRule"/>
</dbReference>
<keyword evidence="3 7" id="KW-0560">Oxidoreductase</keyword>
<dbReference type="AlphaFoldDB" id="A0A934MJK1"/>
<feature type="binding site" evidence="7">
    <location>
        <position position="103"/>
    </location>
    <ligand>
        <name>NADPH</name>
        <dbReference type="ChEBI" id="CHEBI:57783"/>
    </ligand>
</feature>
<evidence type="ECO:0000256" key="6">
    <source>
        <dbReference type="ARBA" id="ARBA00023264"/>
    </source>
</evidence>
<feature type="binding site" evidence="7">
    <location>
        <position position="135"/>
    </location>
    <ligand>
        <name>NADPH</name>
        <dbReference type="ChEBI" id="CHEBI:57783"/>
    </ligand>
</feature>
<dbReference type="RefSeq" id="WP_198884299.1">
    <property type="nucleotide sequence ID" value="NZ_JAEKJA010000027.1"/>
</dbReference>
<evidence type="ECO:0000256" key="2">
    <source>
        <dbReference type="ARBA" id="ARBA00022516"/>
    </source>
</evidence>
<dbReference type="PIRSF" id="PIRSF000114">
    <property type="entry name" value="Glycerol-3-P_dh"/>
    <property type="match status" value="1"/>
</dbReference>
<dbReference type="GO" id="GO:0005975">
    <property type="term" value="P:carbohydrate metabolic process"/>
    <property type="evidence" value="ECO:0007669"/>
    <property type="project" value="InterPro"/>
</dbReference>
<comment type="function">
    <text evidence="7">Catalyzes the reduction of the glycolytic intermediate dihydroxyacetone phosphate (DHAP) to sn-glycerol 3-phosphate (G3P), the key precursor for phospholipid synthesis.</text>
</comment>
<dbReference type="PANTHER" id="PTHR11728:SF1">
    <property type="entry name" value="GLYCEROL-3-PHOSPHATE DEHYDROGENASE [NAD(+)] 2, CHLOROPLASTIC"/>
    <property type="match status" value="1"/>
</dbReference>
<evidence type="ECO:0000256" key="12">
    <source>
        <dbReference type="RuleBase" id="RU000439"/>
    </source>
</evidence>
<keyword evidence="6 7" id="KW-1208">Phospholipid metabolism</keyword>
<dbReference type="GO" id="GO:0005829">
    <property type="term" value="C:cytosol"/>
    <property type="evidence" value="ECO:0007669"/>
    <property type="project" value="TreeGrafter"/>
</dbReference>
<dbReference type="Gene3D" id="3.40.50.720">
    <property type="entry name" value="NAD(P)-binding Rossmann-like Domain"/>
    <property type="match status" value="1"/>
</dbReference>
<feature type="binding site" evidence="7">
    <location>
        <position position="131"/>
    </location>
    <ligand>
        <name>sn-glycerol 3-phosphate</name>
        <dbReference type="ChEBI" id="CHEBI:57597"/>
    </ligand>
</feature>
<evidence type="ECO:0000256" key="3">
    <source>
        <dbReference type="ARBA" id="ARBA00023002"/>
    </source>
</evidence>
<sequence length="321" mass="32347">MSELSILGAGAFGTALAIALSRHGNAVTLWARDSEAVWAMRRDRLNVRRLPGAPFPAELVVTADLAAATARQTILLAVPMQSLAGLLEEVVPPTGSALVACCKGVDLTSGLGPTGVIAAACPDAVPAVLTGPSFADDIAHLLPTALTLAAADAAVGARLQRELSTSTLRLYLSRDMVGAELGGALKNVVALAAGIAMGAGFGESARAAIITRGFAEMQRFAATTAADPDTLRGLSGLGDLTLTATSDKSRNYTAGLALGHGGGVPQGQTVEGVATAAAVARLAAERGVAMPLTAMVAAVTRGEVSVHEAAMALLARPLKEE</sequence>
<feature type="binding site" evidence="7">
    <location>
        <position position="133"/>
    </location>
    <ligand>
        <name>sn-glycerol 3-phosphate</name>
        <dbReference type="ChEBI" id="CHEBI:57597"/>
    </ligand>
</feature>
<feature type="binding site" evidence="10">
    <location>
        <position position="250"/>
    </location>
    <ligand>
        <name>NAD(+)</name>
        <dbReference type="ChEBI" id="CHEBI:57540"/>
    </ligand>
</feature>
<evidence type="ECO:0000256" key="1">
    <source>
        <dbReference type="ARBA" id="ARBA00011009"/>
    </source>
</evidence>
<dbReference type="Gene3D" id="1.10.1040.10">
    <property type="entry name" value="N-(1-d-carboxylethyl)-l-norvaline Dehydrogenase, domain 2"/>
    <property type="match status" value="1"/>
</dbReference>
<comment type="pathway">
    <text evidence="7">Membrane lipid metabolism; glycerophospholipid metabolism.</text>
</comment>
<feature type="binding site" evidence="7">
    <location>
        <position position="249"/>
    </location>
    <ligand>
        <name>sn-glycerol 3-phosphate</name>
        <dbReference type="ChEBI" id="CHEBI:57597"/>
    </ligand>
</feature>
<dbReference type="GO" id="GO:0008654">
    <property type="term" value="P:phospholipid biosynthetic process"/>
    <property type="evidence" value="ECO:0007669"/>
    <property type="project" value="UniProtKB-KW"/>
</dbReference>
<dbReference type="GO" id="GO:0006650">
    <property type="term" value="P:glycerophospholipid metabolic process"/>
    <property type="evidence" value="ECO:0007669"/>
    <property type="project" value="UniProtKB-UniRule"/>
</dbReference>
<evidence type="ECO:0000313" key="15">
    <source>
        <dbReference type="EMBL" id="MBJ3778391.1"/>
    </source>
</evidence>
<evidence type="ECO:0000256" key="5">
    <source>
        <dbReference type="ARBA" id="ARBA00023209"/>
    </source>
</evidence>
<feature type="binding site" evidence="7">
    <location>
        <position position="271"/>
    </location>
    <ligand>
        <name>NADPH</name>
        <dbReference type="ChEBI" id="CHEBI:57783"/>
    </ligand>
</feature>
<feature type="binding site" evidence="7">
    <location>
        <position position="32"/>
    </location>
    <ligand>
        <name>NADPH</name>
        <dbReference type="ChEBI" id="CHEBI:57783"/>
    </ligand>
</feature>
<dbReference type="InterPro" id="IPR006109">
    <property type="entry name" value="G3P_DH_NAD-dep_C"/>
</dbReference>
<keyword evidence="4 7" id="KW-0443">Lipid metabolism</keyword>
<accession>A0A934MJK1</accession>
<keyword evidence="7" id="KW-0547">Nucleotide-binding</keyword>
<feature type="binding site" evidence="7">
    <location>
        <position position="239"/>
    </location>
    <ligand>
        <name>sn-glycerol 3-phosphate</name>
        <dbReference type="ChEBI" id="CHEBI:57597"/>
    </ligand>
</feature>
<gene>
    <name evidence="7" type="primary">gpsA</name>
    <name evidence="15" type="ORF">JCR33_22010</name>
</gene>
<evidence type="ECO:0000256" key="4">
    <source>
        <dbReference type="ARBA" id="ARBA00023098"/>
    </source>
</evidence>
<dbReference type="InterPro" id="IPR006168">
    <property type="entry name" value="G3P_DH_NAD-dep"/>
</dbReference>
<dbReference type="InterPro" id="IPR008927">
    <property type="entry name" value="6-PGluconate_DH-like_C_sf"/>
</dbReference>
<evidence type="ECO:0000256" key="9">
    <source>
        <dbReference type="PIRSR" id="PIRSR000114-2"/>
    </source>
</evidence>
<feature type="binding site" evidence="7">
    <location>
        <position position="251"/>
    </location>
    <ligand>
        <name>sn-glycerol 3-phosphate</name>
        <dbReference type="ChEBI" id="CHEBI:57597"/>
    </ligand>
</feature>
<keyword evidence="7" id="KW-0521">NADP</keyword>
<feature type="binding site" evidence="9">
    <location>
        <position position="103"/>
    </location>
    <ligand>
        <name>substrate</name>
    </ligand>
</feature>
<evidence type="ECO:0000259" key="14">
    <source>
        <dbReference type="Pfam" id="PF07479"/>
    </source>
</evidence>
<dbReference type="PRINTS" id="PR00077">
    <property type="entry name" value="GPDHDRGNASE"/>
</dbReference>
<feature type="binding site" evidence="7">
    <location>
        <position position="250"/>
    </location>
    <ligand>
        <name>NADPH</name>
        <dbReference type="ChEBI" id="CHEBI:57783"/>
    </ligand>
</feature>
<comment type="caution">
    <text evidence="15">The sequence shown here is derived from an EMBL/GenBank/DDBJ whole genome shotgun (WGS) entry which is preliminary data.</text>
</comment>
<feature type="domain" description="Glycerol-3-phosphate dehydrogenase NAD-dependent N-terminal" evidence="13">
    <location>
        <begin position="5"/>
        <end position="153"/>
    </location>
</feature>
<dbReference type="PANTHER" id="PTHR11728">
    <property type="entry name" value="GLYCEROL-3-PHOSPHATE DEHYDROGENASE"/>
    <property type="match status" value="1"/>
</dbReference>
<keyword evidence="5 7" id="KW-0594">Phospholipid biosynthesis</keyword>
<dbReference type="NCBIfam" id="NF000942">
    <property type="entry name" value="PRK00094.1-4"/>
    <property type="match status" value="1"/>
</dbReference>